<dbReference type="KEGG" id="jpo:G7058_05975"/>
<keyword evidence="5" id="KW-1185">Reference proteome</keyword>
<keyword evidence="2 3" id="KW-0378">Hydrolase</keyword>
<dbReference type="InterPro" id="IPR005659">
    <property type="entry name" value="Chemorcpt_Glu_NH3ase_CheD"/>
</dbReference>
<dbReference type="AlphaFoldDB" id="A0A6G7WHE7"/>
<dbReference type="HAMAP" id="MF_01440">
    <property type="entry name" value="CheD"/>
    <property type="match status" value="1"/>
</dbReference>
<dbReference type="GO" id="GO:0050568">
    <property type="term" value="F:protein-glutamine glutaminase activity"/>
    <property type="evidence" value="ECO:0007669"/>
    <property type="project" value="UniProtKB-UniRule"/>
</dbReference>
<reference evidence="4 5" key="1">
    <citation type="journal article" date="2017" name="Int. J. Syst. Evol. Microbiol.">
        <title>Jeotgalibaca porci sp. nov. and Jeotgalibaca arthritidis sp. nov., isolated from pigs, and emended description of the genus Jeotgalibaca.</title>
        <authorList>
            <person name="Zamora L."/>
            <person name="Perez-Sancho M."/>
            <person name="Dominguez L."/>
            <person name="Fernandez-Garayzabal J.F."/>
            <person name="Vela A.I."/>
        </authorList>
    </citation>
    <scope>NUCLEOTIDE SEQUENCE [LARGE SCALE GENOMIC DNA]</scope>
    <source>
        <strain evidence="4 5">CCUG 69148</strain>
    </source>
</reference>
<dbReference type="GO" id="GO:0006935">
    <property type="term" value="P:chemotaxis"/>
    <property type="evidence" value="ECO:0007669"/>
    <property type="project" value="UniProtKB-UniRule"/>
</dbReference>
<evidence type="ECO:0000256" key="1">
    <source>
        <dbReference type="ARBA" id="ARBA00022500"/>
    </source>
</evidence>
<dbReference type="Pfam" id="PF03975">
    <property type="entry name" value="CheD"/>
    <property type="match status" value="1"/>
</dbReference>
<dbReference type="PANTHER" id="PTHR35147">
    <property type="entry name" value="CHEMORECEPTOR GLUTAMINE DEAMIDASE CHED-RELATED"/>
    <property type="match status" value="1"/>
</dbReference>
<comment type="function">
    <text evidence="3">Probably deamidates glutamine residues to glutamate on methyl-accepting chemotaxis receptors (MCPs), playing an important role in chemotaxis.</text>
</comment>
<evidence type="ECO:0000313" key="5">
    <source>
        <dbReference type="Proteomes" id="UP000501830"/>
    </source>
</evidence>
<evidence type="ECO:0000256" key="3">
    <source>
        <dbReference type="HAMAP-Rule" id="MF_01440"/>
    </source>
</evidence>
<evidence type="ECO:0000256" key="2">
    <source>
        <dbReference type="ARBA" id="ARBA00022801"/>
    </source>
</evidence>
<dbReference type="SUPFAM" id="SSF64438">
    <property type="entry name" value="CNF1/YfiH-like putative cysteine hydrolases"/>
    <property type="match status" value="1"/>
</dbReference>
<proteinExistence type="inferred from homology"/>
<evidence type="ECO:0000313" key="4">
    <source>
        <dbReference type="EMBL" id="QIK51637.1"/>
    </source>
</evidence>
<dbReference type="PROSITE" id="PS51257">
    <property type="entry name" value="PROKAR_LIPOPROTEIN"/>
    <property type="match status" value="1"/>
</dbReference>
<dbReference type="EC" id="3.5.1.44" evidence="3"/>
<dbReference type="EMBL" id="CP049889">
    <property type="protein sequence ID" value="QIK51637.1"/>
    <property type="molecule type" value="Genomic_DNA"/>
</dbReference>
<dbReference type="PANTHER" id="PTHR35147:SF1">
    <property type="entry name" value="CHEMORECEPTOR GLUTAMINE DEAMIDASE CHED-RELATED"/>
    <property type="match status" value="1"/>
</dbReference>
<dbReference type="Gene3D" id="3.30.1330.200">
    <property type="match status" value="1"/>
</dbReference>
<dbReference type="InterPro" id="IPR038592">
    <property type="entry name" value="CheD-like_sf"/>
</dbReference>
<dbReference type="Proteomes" id="UP000501830">
    <property type="component" value="Chromosome"/>
</dbReference>
<sequence length="160" mass="17478">MENDLKVGIGEYKSSRAPQSLVTIALGSCVGIALYEPRSRIGGLSHIMLPDSTAFHGEKKPGKFADLAIPSLIDEMRLLGAKGDLTARIAGGASMFQGKKTSPHLQIGRRNVEAVKRILEELDIPILGEHTGDHVGRSMKFDLEKQTIQVRTANREYIDL</sequence>
<accession>A0A6G7WHE7</accession>
<organism evidence="4 5">
    <name type="scientific">Jeotgalibaca porci</name>
    <dbReference type="NCBI Taxonomy" id="1868793"/>
    <lineage>
        <taxon>Bacteria</taxon>
        <taxon>Bacillati</taxon>
        <taxon>Bacillota</taxon>
        <taxon>Bacilli</taxon>
        <taxon>Lactobacillales</taxon>
        <taxon>Carnobacteriaceae</taxon>
        <taxon>Jeotgalibaca</taxon>
    </lineage>
</organism>
<gene>
    <name evidence="3" type="primary">cheD</name>
    <name evidence="4" type="ORF">G7058_05975</name>
</gene>
<dbReference type="GeneID" id="94552821"/>
<name>A0A6G7WHE7_9LACT</name>
<keyword evidence="1 3" id="KW-0145">Chemotaxis</keyword>
<comment type="catalytic activity">
    <reaction evidence="3">
        <text>L-glutaminyl-[protein] + H2O = L-glutamyl-[protein] + NH4(+)</text>
        <dbReference type="Rhea" id="RHEA:16441"/>
        <dbReference type="Rhea" id="RHEA-COMP:10207"/>
        <dbReference type="Rhea" id="RHEA-COMP:10208"/>
        <dbReference type="ChEBI" id="CHEBI:15377"/>
        <dbReference type="ChEBI" id="CHEBI:28938"/>
        <dbReference type="ChEBI" id="CHEBI:29973"/>
        <dbReference type="ChEBI" id="CHEBI:30011"/>
        <dbReference type="EC" id="3.5.1.44"/>
    </reaction>
</comment>
<dbReference type="RefSeq" id="WP_166062695.1">
    <property type="nucleotide sequence ID" value="NZ_CP049889.1"/>
</dbReference>
<protein>
    <recommendedName>
        <fullName evidence="3">Probable chemoreceptor glutamine deamidase CheD</fullName>
        <ecNumber evidence="3">3.5.1.44</ecNumber>
    </recommendedName>
</protein>
<dbReference type="CDD" id="cd16352">
    <property type="entry name" value="CheD"/>
    <property type="match status" value="1"/>
</dbReference>
<comment type="similarity">
    <text evidence="3">Belongs to the CheD family.</text>
</comment>
<dbReference type="InterPro" id="IPR011324">
    <property type="entry name" value="Cytotoxic_necrot_fac-like_cat"/>
</dbReference>